<evidence type="ECO:0000313" key="2">
    <source>
        <dbReference type="Proteomes" id="UP000037179"/>
    </source>
</evidence>
<organism evidence="1 2">
    <name type="scientific">Nocardia seriolae</name>
    <dbReference type="NCBI Taxonomy" id="37332"/>
    <lineage>
        <taxon>Bacteria</taxon>
        <taxon>Bacillati</taxon>
        <taxon>Actinomycetota</taxon>
        <taxon>Actinomycetes</taxon>
        <taxon>Mycobacteriales</taxon>
        <taxon>Nocardiaceae</taxon>
        <taxon>Nocardia</taxon>
    </lineage>
</organism>
<name>A0ABC9YVE7_9NOCA</name>
<dbReference type="AlphaFoldDB" id="A0ABC9YVE7"/>
<accession>A0ABC9YVE7</accession>
<dbReference type="EMBL" id="BBYQ01000050">
    <property type="protein sequence ID" value="GAP29138.1"/>
    <property type="molecule type" value="Genomic_DNA"/>
</dbReference>
<reference evidence="1 2" key="2">
    <citation type="journal article" date="2016" name="Genome Announc.">
        <title>Draft Genome Sequence of Erythromycin- and Oxytetracycline-Sensitive Nocardia seriolae Strain U-1 (NBRC 110359).</title>
        <authorList>
            <person name="Imajoh M."/>
            <person name="Sukeda M."/>
            <person name="Shimizu M."/>
            <person name="Yamane J."/>
            <person name="Ohnishi K."/>
            <person name="Oshima S."/>
        </authorList>
    </citation>
    <scope>NUCLEOTIDE SEQUENCE [LARGE SCALE GENOMIC DNA]</scope>
    <source>
        <strain evidence="1 2">U-1</strain>
    </source>
</reference>
<gene>
    <name evidence="1" type="ORF">NSK11_contig00050-0004</name>
</gene>
<sequence>MDCRTYRELEGSAMNAMLAASPAPNPIFHSVSQRIREFFAEPMLGPQPGDARLLARTPLAVLGPAPRR</sequence>
<proteinExistence type="predicted"/>
<evidence type="ECO:0000313" key="1">
    <source>
        <dbReference type="EMBL" id="GAP29138.1"/>
    </source>
</evidence>
<protein>
    <submittedName>
        <fullName evidence="1">Uncharacterized protein</fullName>
    </submittedName>
</protein>
<dbReference type="Proteomes" id="UP000037179">
    <property type="component" value="Unassembled WGS sequence"/>
</dbReference>
<keyword evidence="2" id="KW-1185">Reference proteome</keyword>
<reference evidence="2" key="1">
    <citation type="submission" date="2015-07" db="EMBL/GenBank/DDBJ databases">
        <title>Nocardia seriolae U-1 whole genome shotgun sequence.</title>
        <authorList>
            <person name="Imajoh M."/>
            <person name="Fukumoto Y."/>
            <person name="Sukeda M."/>
            <person name="Yamane J."/>
            <person name="Yamasaki K."/>
            <person name="Shimizu M."/>
            <person name="Ohnishi K."/>
            <person name="Oshima S."/>
        </authorList>
    </citation>
    <scope>NUCLEOTIDE SEQUENCE [LARGE SCALE GENOMIC DNA]</scope>
    <source>
        <strain evidence="2">U-1</strain>
    </source>
</reference>
<comment type="caution">
    <text evidence="1">The sequence shown here is derived from an EMBL/GenBank/DDBJ whole genome shotgun (WGS) entry which is preliminary data.</text>
</comment>